<gene>
    <name evidence="8" type="ORF">DRB17_05215</name>
</gene>
<feature type="transmembrane region" description="Helical" evidence="6">
    <location>
        <begin position="265"/>
        <end position="283"/>
    </location>
</feature>
<feature type="transmembrane region" description="Helical" evidence="6">
    <location>
        <begin position="56"/>
        <end position="76"/>
    </location>
</feature>
<feature type="compositionally biased region" description="Basic residues" evidence="5">
    <location>
        <begin position="423"/>
        <end position="437"/>
    </location>
</feature>
<keyword evidence="2 6" id="KW-0812">Transmembrane</keyword>
<keyword evidence="3 6" id="KW-1133">Transmembrane helix</keyword>
<proteinExistence type="predicted"/>
<keyword evidence="8" id="KW-0436">Ligase</keyword>
<dbReference type="InterPro" id="IPR007016">
    <property type="entry name" value="O-antigen_ligase-rel_domated"/>
</dbReference>
<feature type="transmembrane region" description="Helical" evidence="6">
    <location>
        <begin position="344"/>
        <end position="368"/>
    </location>
</feature>
<evidence type="ECO:0000256" key="6">
    <source>
        <dbReference type="SAM" id="Phobius"/>
    </source>
</evidence>
<dbReference type="PANTHER" id="PTHR37422:SF23">
    <property type="entry name" value="TEICHURONIC ACID BIOSYNTHESIS PROTEIN TUAE"/>
    <property type="match status" value="1"/>
</dbReference>
<evidence type="ECO:0000256" key="1">
    <source>
        <dbReference type="ARBA" id="ARBA00004141"/>
    </source>
</evidence>
<feature type="region of interest" description="Disordered" evidence="5">
    <location>
        <begin position="421"/>
        <end position="443"/>
    </location>
</feature>
<keyword evidence="9" id="KW-1185">Reference proteome</keyword>
<evidence type="ECO:0000256" key="3">
    <source>
        <dbReference type="ARBA" id="ARBA00022989"/>
    </source>
</evidence>
<protein>
    <submittedName>
        <fullName evidence="8">O-antigen ligase domain-containing protein</fullName>
    </submittedName>
</protein>
<feature type="domain" description="O-antigen ligase-related" evidence="7">
    <location>
        <begin position="224"/>
        <end position="358"/>
    </location>
</feature>
<dbReference type="EMBL" id="QPMH01000003">
    <property type="protein sequence ID" value="RDD63165.1"/>
    <property type="molecule type" value="Genomic_DNA"/>
</dbReference>
<evidence type="ECO:0000256" key="2">
    <source>
        <dbReference type="ARBA" id="ARBA00022692"/>
    </source>
</evidence>
<feature type="transmembrane region" description="Helical" evidence="6">
    <location>
        <begin position="380"/>
        <end position="397"/>
    </location>
</feature>
<feature type="transmembrane region" description="Helical" evidence="6">
    <location>
        <begin position="241"/>
        <end position="258"/>
    </location>
</feature>
<organism evidence="8 9">
    <name type="scientific">Ferruginivarius sediminum</name>
    <dbReference type="NCBI Taxonomy" id="2661937"/>
    <lineage>
        <taxon>Bacteria</taxon>
        <taxon>Pseudomonadati</taxon>
        <taxon>Pseudomonadota</taxon>
        <taxon>Alphaproteobacteria</taxon>
        <taxon>Rhodospirillales</taxon>
        <taxon>Rhodospirillaceae</taxon>
        <taxon>Ferruginivarius</taxon>
    </lineage>
</organism>
<dbReference type="GO" id="GO:0016874">
    <property type="term" value="F:ligase activity"/>
    <property type="evidence" value="ECO:0007669"/>
    <property type="project" value="UniProtKB-KW"/>
</dbReference>
<keyword evidence="4 6" id="KW-0472">Membrane</keyword>
<name>A0A369TFK3_9PROT</name>
<evidence type="ECO:0000259" key="7">
    <source>
        <dbReference type="Pfam" id="PF04932"/>
    </source>
</evidence>
<evidence type="ECO:0000313" key="8">
    <source>
        <dbReference type="EMBL" id="RDD63165.1"/>
    </source>
</evidence>
<dbReference type="InterPro" id="IPR051533">
    <property type="entry name" value="WaaL-like"/>
</dbReference>
<evidence type="ECO:0000256" key="5">
    <source>
        <dbReference type="SAM" id="MobiDB-lite"/>
    </source>
</evidence>
<accession>A0A369TFK3</accession>
<comment type="subcellular location">
    <subcellularLocation>
        <location evidence="1">Membrane</location>
        <topology evidence="1">Multi-pass membrane protein</topology>
    </subcellularLocation>
</comment>
<sequence length="443" mass="45331">MVEMLFLTLVALAPAAFGAAPAWAWATLACGFALAVAGHGAKSLRSDSYAPAIPSLVLSAIVCLGFVLLAALAQGIPGLPGAHPLWEPAESALATPVPTSIAVDPPAARAGLAGILMVCGVAWLAREEGCRTDAARHRLLKVVAGSAAVYAGYGLLAHAGGWDTVLWVEKAAYRNSVTGPFVNRNAFAGYLGLALLACSSLLAARVRAEGPATLFGHAWPWSAAWLLLAAALLGTQSRGGIVAGGIALMAWLAAAPRGRGGWTRTIALAGTALVVAGAIGLALDHRFVDLAKHAEQRLSLYASAWNLISERPWLGHGLGSFADMFAAVAPPDTHRIFVHVHNTYLATAFALGIPAAIAAAAAVALLAVNGWIAARQGAPAGRVGFAAAVLLGAHGLIDFAPQVPAVAITGAALLGFAAARPPRPPRRHAAGRPRARWLARQPS</sequence>
<feature type="transmembrane region" description="Helical" evidence="6">
    <location>
        <begin position="218"/>
        <end position="235"/>
    </location>
</feature>
<evidence type="ECO:0000256" key="4">
    <source>
        <dbReference type="ARBA" id="ARBA00023136"/>
    </source>
</evidence>
<dbReference type="AlphaFoldDB" id="A0A369TFK3"/>
<feature type="transmembrane region" description="Helical" evidence="6">
    <location>
        <begin position="403"/>
        <end position="419"/>
    </location>
</feature>
<feature type="transmembrane region" description="Helical" evidence="6">
    <location>
        <begin position="138"/>
        <end position="156"/>
    </location>
</feature>
<dbReference type="Pfam" id="PF04932">
    <property type="entry name" value="Wzy_C"/>
    <property type="match status" value="1"/>
</dbReference>
<feature type="transmembrane region" description="Helical" evidence="6">
    <location>
        <begin position="187"/>
        <end position="206"/>
    </location>
</feature>
<feature type="transmembrane region" description="Helical" evidence="6">
    <location>
        <begin position="107"/>
        <end position="126"/>
    </location>
</feature>
<reference evidence="8 9" key="1">
    <citation type="submission" date="2018-07" db="EMBL/GenBank/DDBJ databases">
        <title>Venubactetium sediminum gen. nov., sp. nov., isolated from a marine solar saltern.</title>
        <authorList>
            <person name="Wang S."/>
        </authorList>
    </citation>
    <scope>NUCLEOTIDE SEQUENCE [LARGE SCALE GENOMIC DNA]</scope>
    <source>
        <strain evidence="8 9">WD2A32</strain>
    </source>
</reference>
<dbReference type="GO" id="GO:0016020">
    <property type="term" value="C:membrane"/>
    <property type="evidence" value="ECO:0007669"/>
    <property type="project" value="UniProtKB-SubCell"/>
</dbReference>
<dbReference type="Proteomes" id="UP000253941">
    <property type="component" value="Unassembled WGS sequence"/>
</dbReference>
<dbReference type="PANTHER" id="PTHR37422">
    <property type="entry name" value="TEICHURONIC ACID BIOSYNTHESIS PROTEIN TUAE"/>
    <property type="match status" value="1"/>
</dbReference>
<evidence type="ECO:0000313" key="9">
    <source>
        <dbReference type="Proteomes" id="UP000253941"/>
    </source>
</evidence>
<comment type="caution">
    <text evidence="8">The sequence shown here is derived from an EMBL/GenBank/DDBJ whole genome shotgun (WGS) entry which is preliminary data.</text>
</comment>